<comment type="caution">
    <text evidence="10">The sequence shown here is derived from an EMBL/GenBank/DDBJ whole genome shotgun (WGS) entry which is preliminary data.</text>
</comment>
<feature type="domain" description="C2H2-type" evidence="8">
    <location>
        <begin position="238"/>
        <end position="265"/>
    </location>
</feature>
<feature type="binding site" evidence="6">
    <location>
        <position position="58"/>
    </location>
    <ligand>
        <name>Zn(2+)</name>
        <dbReference type="ChEBI" id="CHEBI:29105"/>
    </ligand>
</feature>
<dbReference type="GO" id="GO:0005634">
    <property type="term" value="C:nucleus"/>
    <property type="evidence" value="ECO:0007669"/>
    <property type="project" value="InterPro"/>
</dbReference>
<feature type="domain" description="C2H2-type" evidence="8">
    <location>
        <begin position="294"/>
        <end position="316"/>
    </location>
</feature>
<feature type="region of interest" description="Disordered" evidence="7">
    <location>
        <begin position="375"/>
        <end position="397"/>
    </location>
</feature>
<feature type="domain" description="C2H2-type" evidence="8">
    <location>
        <begin position="321"/>
        <end position="349"/>
    </location>
</feature>
<feature type="domain" description="C2H2-type" evidence="8">
    <location>
        <begin position="350"/>
        <end position="378"/>
    </location>
</feature>
<feature type="binding site" evidence="6">
    <location>
        <position position="55"/>
    </location>
    <ligand>
        <name>Zn(2+)</name>
        <dbReference type="ChEBI" id="CHEBI:29105"/>
    </ligand>
</feature>
<evidence type="ECO:0000259" key="8">
    <source>
        <dbReference type="PROSITE" id="PS50157"/>
    </source>
</evidence>
<evidence type="ECO:0000256" key="2">
    <source>
        <dbReference type="ARBA" id="ARBA00022737"/>
    </source>
</evidence>
<dbReference type="SMART" id="SM00868">
    <property type="entry name" value="zf-AD"/>
    <property type="match status" value="1"/>
</dbReference>
<keyword evidence="2" id="KW-0677">Repeat</keyword>
<dbReference type="InterPro" id="IPR013087">
    <property type="entry name" value="Znf_C2H2_type"/>
</dbReference>
<evidence type="ECO:0000256" key="6">
    <source>
        <dbReference type="PROSITE-ProRule" id="PRU01263"/>
    </source>
</evidence>
<dbReference type="GO" id="GO:0008270">
    <property type="term" value="F:zinc ion binding"/>
    <property type="evidence" value="ECO:0007669"/>
    <property type="project" value="UniProtKB-UniRule"/>
</dbReference>
<evidence type="ECO:0000256" key="3">
    <source>
        <dbReference type="ARBA" id="ARBA00022771"/>
    </source>
</evidence>
<evidence type="ECO:0000259" key="9">
    <source>
        <dbReference type="PROSITE" id="PS51915"/>
    </source>
</evidence>
<evidence type="ECO:0000256" key="7">
    <source>
        <dbReference type="SAM" id="MobiDB-lite"/>
    </source>
</evidence>
<feature type="binding site" evidence="6">
    <location>
        <position position="12"/>
    </location>
    <ligand>
        <name>Zn(2+)</name>
        <dbReference type="ChEBI" id="CHEBI:29105"/>
    </ligand>
</feature>
<keyword evidence="11" id="KW-1185">Reference proteome</keyword>
<keyword evidence="1 6" id="KW-0479">Metal-binding</keyword>
<dbReference type="SMART" id="SM00355">
    <property type="entry name" value="ZnF_C2H2"/>
    <property type="match status" value="6"/>
</dbReference>
<evidence type="ECO:0000313" key="11">
    <source>
        <dbReference type="Proteomes" id="UP000791440"/>
    </source>
</evidence>
<organism evidence="10 11">
    <name type="scientific">Manduca sexta</name>
    <name type="common">Tobacco hawkmoth</name>
    <name type="synonym">Tobacco hornworm</name>
    <dbReference type="NCBI Taxonomy" id="7130"/>
    <lineage>
        <taxon>Eukaryota</taxon>
        <taxon>Metazoa</taxon>
        <taxon>Ecdysozoa</taxon>
        <taxon>Arthropoda</taxon>
        <taxon>Hexapoda</taxon>
        <taxon>Insecta</taxon>
        <taxon>Pterygota</taxon>
        <taxon>Neoptera</taxon>
        <taxon>Endopterygota</taxon>
        <taxon>Lepidoptera</taxon>
        <taxon>Glossata</taxon>
        <taxon>Ditrysia</taxon>
        <taxon>Bombycoidea</taxon>
        <taxon>Sphingidae</taxon>
        <taxon>Sphinginae</taxon>
        <taxon>Sphingini</taxon>
        <taxon>Manduca</taxon>
    </lineage>
</organism>
<dbReference type="Pfam" id="PF07776">
    <property type="entry name" value="zf-AD"/>
    <property type="match status" value="1"/>
</dbReference>
<dbReference type="EMBL" id="JH668402">
    <property type="protein sequence ID" value="KAG6451204.1"/>
    <property type="molecule type" value="Genomic_DNA"/>
</dbReference>
<evidence type="ECO:0000256" key="5">
    <source>
        <dbReference type="PROSITE-ProRule" id="PRU00042"/>
    </source>
</evidence>
<keyword evidence="3 5" id="KW-0863">Zinc-finger</keyword>
<dbReference type="Proteomes" id="UP000791440">
    <property type="component" value="Unassembled WGS sequence"/>
</dbReference>
<accession>A0A922CMC4</accession>
<dbReference type="PANTHER" id="PTHR24379">
    <property type="entry name" value="KRAB AND ZINC FINGER DOMAIN-CONTAINING"/>
    <property type="match status" value="1"/>
</dbReference>
<keyword evidence="4 6" id="KW-0862">Zinc</keyword>
<reference evidence="10" key="2">
    <citation type="submission" date="2020-12" db="EMBL/GenBank/DDBJ databases">
        <authorList>
            <person name="Kanost M."/>
        </authorList>
    </citation>
    <scope>NUCLEOTIDE SEQUENCE</scope>
</reference>
<feature type="domain" description="ZAD" evidence="9">
    <location>
        <begin position="10"/>
        <end position="82"/>
    </location>
</feature>
<evidence type="ECO:0000313" key="10">
    <source>
        <dbReference type="EMBL" id="KAG6451204.1"/>
    </source>
</evidence>
<dbReference type="InterPro" id="IPR012934">
    <property type="entry name" value="Znf_AD"/>
</dbReference>
<dbReference type="PROSITE" id="PS00028">
    <property type="entry name" value="ZINC_FINGER_C2H2_1"/>
    <property type="match status" value="4"/>
</dbReference>
<sequence>MTADSVAVDRICRICLKEGNIPIYGKTVDTDFSFDVRTFGDIELTEEDRYPKHLCAPCHALLQSAKLFRKTAKLSDDILKKYDSDEESDEELLSDDLEWDSEDNIKVSELSKTLDEDINLNKDMEDVKVGESFVDKLNLDTTVENLSCAVDPCDIMDSKLFQCESKANTSKQSEKDYKLSTAFLVENFFIEVPQVSEDSNFKCRLKYSKYQCKVCSKIITKQYCKEHFALHDPNVPKHTCNICGKNFVQKDALFNHRFIHSTEFTFRCKLCPYKGRSSKYLKTHMRTHLRDYRYFCNECPAKFLTKSNYNRHIARHKEPTYQCEACDKSFRWKCRLKHHYDTEHLGLRSHICTLCGKGFSYRKDLRRHEIRIHKSKKKGVGRTQSCTDEDEEEPEKE</sequence>
<evidence type="ECO:0000256" key="1">
    <source>
        <dbReference type="ARBA" id="ARBA00022723"/>
    </source>
</evidence>
<feature type="domain" description="C2H2-type" evidence="8">
    <location>
        <begin position="266"/>
        <end position="293"/>
    </location>
</feature>
<name>A0A922CMC4_MANSE</name>
<proteinExistence type="predicted"/>
<dbReference type="PROSITE" id="PS50157">
    <property type="entry name" value="ZINC_FINGER_C2H2_2"/>
    <property type="match status" value="5"/>
</dbReference>
<reference evidence="10" key="1">
    <citation type="journal article" date="2016" name="Insect Biochem. Mol. Biol.">
        <title>Multifaceted biological insights from a draft genome sequence of the tobacco hornworm moth, Manduca sexta.</title>
        <authorList>
            <person name="Kanost M.R."/>
            <person name="Arrese E.L."/>
            <person name="Cao X."/>
            <person name="Chen Y.R."/>
            <person name="Chellapilla S."/>
            <person name="Goldsmith M.R."/>
            <person name="Grosse-Wilde E."/>
            <person name="Heckel D.G."/>
            <person name="Herndon N."/>
            <person name="Jiang H."/>
            <person name="Papanicolaou A."/>
            <person name="Qu J."/>
            <person name="Soulages J.L."/>
            <person name="Vogel H."/>
            <person name="Walters J."/>
            <person name="Waterhouse R.M."/>
            <person name="Ahn S.J."/>
            <person name="Almeida F.C."/>
            <person name="An C."/>
            <person name="Aqrawi P."/>
            <person name="Bretschneider A."/>
            <person name="Bryant W.B."/>
            <person name="Bucks S."/>
            <person name="Chao H."/>
            <person name="Chevignon G."/>
            <person name="Christen J.M."/>
            <person name="Clarke D.F."/>
            <person name="Dittmer N.T."/>
            <person name="Ferguson L.C.F."/>
            <person name="Garavelou S."/>
            <person name="Gordon K.H.J."/>
            <person name="Gunaratna R.T."/>
            <person name="Han Y."/>
            <person name="Hauser F."/>
            <person name="He Y."/>
            <person name="Heidel-Fischer H."/>
            <person name="Hirsh A."/>
            <person name="Hu Y."/>
            <person name="Jiang H."/>
            <person name="Kalra D."/>
            <person name="Klinner C."/>
            <person name="Konig C."/>
            <person name="Kovar C."/>
            <person name="Kroll A.R."/>
            <person name="Kuwar S.S."/>
            <person name="Lee S.L."/>
            <person name="Lehman R."/>
            <person name="Li K."/>
            <person name="Li Z."/>
            <person name="Liang H."/>
            <person name="Lovelace S."/>
            <person name="Lu Z."/>
            <person name="Mansfield J.H."/>
            <person name="McCulloch K.J."/>
            <person name="Mathew T."/>
            <person name="Morton B."/>
            <person name="Muzny D.M."/>
            <person name="Neunemann D."/>
            <person name="Ongeri F."/>
            <person name="Pauchet Y."/>
            <person name="Pu L.L."/>
            <person name="Pyrousis I."/>
            <person name="Rao X.J."/>
            <person name="Redding A."/>
            <person name="Roesel C."/>
            <person name="Sanchez-Gracia A."/>
            <person name="Schaack S."/>
            <person name="Shukla A."/>
            <person name="Tetreau G."/>
            <person name="Wang Y."/>
            <person name="Xiong G.H."/>
            <person name="Traut W."/>
            <person name="Walsh T.K."/>
            <person name="Worley K.C."/>
            <person name="Wu D."/>
            <person name="Wu W."/>
            <person name="Wu Y.Q."/>
            <person name="Zhang X."/>
            <person name="Zou Z."/>
            <person name="Zucker H."/>
            <person name="Briscoe A.D."/>
            <person name="Burmester T."/>
            <person name="Clem R.J."/>
            <person name="Feyereisen R."/>
            <person name="Grimmelikhuijzen C.J.P."/>
            <person name="Hamodrakas S.J."/>
            <person name="Hansson B.S."/>
            <person name="Huguet E."/>
            <person name="Jermiin L.S."/>
            <person name="Lan Q."/>
            <person name="Lehman H.K."/>
            <person name="Lorenzen M."/>
            <person name="Merzendorfer H."/>
            <person name="Michalopoulos I."/>
            <person name="Morton D.B."/>
            <person name="Muthukrishnan S."/>
            <person name="Oakeshott J.G."/>
            <person name="Palmer W."/>
            <person name="Park Y."/>
            <person name="Passarelli A.L."/>
            <person name="Rozas J."/>
            <person name="Schwartz L.M."/>
            <person name="Smith W."/>
            <person name="Southgate A."/>
            <person name="Vilcinskas A."/>
            <person name="Vogt R."/>
            <person name="Wang P."/>
            <person name="Werren J."/>
            <person name="Yu X.Q."/>
            <person name="Zhou J.J."/>
            <person name="Brown S.J."/>
            <person name="Scherer S.E."/>
            <person name="Richards S."/>
            <person name="Blissard G.W."/>
        </authorList>
    </citation>
    <scope>NUCLEOTIDE SEQUENCE</scope>
</reference>
<evidence type="ECO:0000256" key="4">
    <source>
        <dbReference type="ARBA" id="ARBA00022833"/>
    </source>
</evidence>
<dbReference type="AlphaFoldDB" id="A0A922CMC4"/>
<dbReference type="Pfam" id="PF00096">
    <property type="entry name" value="zf-C2H2"/>
    <property type="match status" value="4"/>
</dbReference>
<dbReference type="PROSITE" id="PS51915">
    <property type="entry name" value="ZAD"/>
    <property type="match status" value="1"/>
</dbReference>
<dbReference type="PANTHER" id="PTHR24379:SF121">
    <property type="entry name" value="C2H2-TYPE DOMAIN-CONTAINING PROTEIN"/>
    <property type="match status" value="1"/>
</dbReference>
<protein>
    <submittedName>
        <fullName evidence="10">Uncharacterized protein</fullName>
    </submittedName>
</protein>
<gene>
    <name evidence="10" type="ORF">O3G_MSEX007010</name>
</gene>
<feature type="binding site" evidence="6">
    <location>
        <position position="15"/>
    </location>
    <ligand>
        <name>Zn(2+)</name>
        <dbReference type="ChEBI" id="CHEBI:29105"/>
    </ligand>
</feature>
<feature type="compositionally biased region" description="Acidic residues" evidence="7">
    <location>
        <begin position="387"/>
        <end position="397"/>
    </location>
</feature>